<dbReference type="GO" id="GO:0004497">
    <property type="term" value="F:monooxygenase activity"/>
    <property type="evidence" value="ECO:0007669"/>
    <property type="project" value="UniProtKB-KW"/>
</dbReference>
<evidence type="ECO:0000256" key="1">
    <source>
        <dbReference type="ARBA" id="ARBA00004370"/>
    </source>
</evidence>
<feature type="transmembrane region" description="Helical" evidence="5">
    <location>
        <begin position="42"/>
        <end position="60"/>
    </location>
</feature>
<name>A0AA35TVR4_GEOBA</name>
<comment type="subcellular location">
    <subcellularLocation>
        <location evidence="1">Membrane</location>
    </subcellularLocation>
</comment>
<reference evidence="7" key="1">
    <citation type="submission" date="2023-03" db="EMBL/GenBank/DDBJ databases">
        <authorList>
            <person name="Steffen K."/>
            <person name="Cardenas P."/>
        </authorList>
    </citation>
    <scope>NUCLEOTIDE SEQUENCE</scope>
</reference>
<dbReference type="GO" id="GO:0008610">
    <property type="term" value="P:lipid biosynthetic process"/>
    <property type="evidence" value="ECO:0007669"/>
    <property type="project" value="InterPro"/>
</dbReference>
<accession>A0AA35TVR4</accession>
<protein>
    <submittedName>
        <fullName evidence="7">Alkylglycerol monooxygenase</fullName>
    </submittedName>
</protein>
<feature type="transmembrane region" description="Helical" evidence="5">
    <location>
        <begin position="16"/>
        <end position="36"/>
    </location>
</feature>
<dbReference type="Proteomes" id="UP001174909">
    <property type="component" value="Unassembled WGS sequence"/>
</dbReference>
<keyword evidence="8" id="KW-1185">Reference proteome</keyword>
<feature type="domain" description="Fatty acid hydroxylase" evidence="6">
    <location>
        <begin position="127"/>
        <end position="260"/>
    </location>
</feature>
<dbReference type="PANTHER" id="PTHR11863">
    <property type="entry name" value="STEROL DESATURASE"/>
    <property type="match status" value="1"/>
</dbReference>
<sequence length="297" mass="33798">MIYEEGKLNLSRLAEVGSYPVVIALGFALFMTLAGAGLNVTLASYGAALVGVCLIVLHEVKLPYRKDWRPPAEDVRTDTLFLIIVQVALPYLLAITVIIGLAGALKAGGLTVNIFWPHNLPVVVQVAIMLLAADFMRYWLHRAFHRHPLMWRLHAVHHSPPQLYTINVGRFHPVEKSIQYVFDTLPFALLAVSQEVLAAYFVFYALNGFFQHSNCRVYLGPLNYIVAGPELHRWHHSRRAREMNSNFGNNLIGWDTLFRTRFLPNELDVETIGLRNRRYPLGFLVQMRSPFVRELLP</sequence>
<dbReference type="AlphaFoldDB" id="A0AA35TVR4"/>
<evidence type="ECO:0000256" key="2">
    <source>
        <dbReference type="ARBA" id="ARBA00022692"/>
    </source>
</evidence>
<evidence type="ECO:0000259" key="6">
    <source>
        <dbReference type="Pfam" id="PF04116"/>
    </source>
</evidence>
<dbReference type="InterPro" id="IPR050307">
    <property type="entry name" value="Sterol_Desaturase_Related"/>
</dbReference>
<dbReference type="Pfam" id="PF04116">
    <property type="entry name" value="FA_hydroxylase"/>
    <property type="match status" value="1"/>
</dbReference>
<dbReference type="GO" id="GO:0005506">
    <property type="term" value="F:iron ion binding"/>
    <property type="evidence" value="ECO:0007669"/>
    <property type="project" value="InterPro"/>
</dbReference>
<keyword evidence="2 5" id="KW-0812">Transmembrane</keyword>
<evidence type="ECO:0000313" key="7">
    <source>
        <dbReference type="EMBL" id="CAI8055385.1"/>
    </source>
</evidence>
<dbReference type="EMBL" id="CASHTH010004276">
    <property type="protein sequence ID" value="CAI8055385.1"/>
    <property type="molecule type" value="Genomic_DNA"/>
</dbReference>
<feature type="transmembrane region" description="Helical" evidence="5">
    <location>
        <begin position="122"/>
        <end position="140"/>
    </location>
</feature>
<keyword evidence="4 5" id="KW-0472">Membrane</keyword>
<keyword evidence="7" id="KW-0503">Monooxygenase</keyword>
<evidence type="ECO:0000256" key="5">
    <source>
        <dbReference type="SAM" id="Phobius"/>
    </source>
</evidence>
<dbReference type="InterPro" id="IPR006694">
    <property type="entry name" value="Fatty_acid_hydroxylase"/>
</dbReference>
<proteinExistence type="predicted"/>
<evidence type="ECO:0000313" key="8">
    <source>
        <dbReference type="Proteomes" id="UP001174909"/>
    </source>
</evidence>
<gene>
    <name evidence="7" type="ORF">GBAR_LOCUS30247</name>
</gene>
<feature type="transmembrane region" description="Helical" evidence="5">
    <location>
        <begin position="80"/>
        <end position="102"/>
    </location>
</feature>
<dbReference type="GO" id="GO:0016020">
    <property type="term" value="C:membrane"/>
    <property type="evidence" value="ECO:0007669"/>
    <property type="project" value="UniProtKB-SubCell"/>
</dbReference>
<organism evidence="7 8">
    <name type="scientific">Geodia barretti</name>
    <name type="common">Barrett's horny sponge</name>
    <dbReference type="NCBI Taxonomy" id="519541"/>
    <lineage>
        <taxon>Eukaryota</taxon>
        <taxon>Metazoa</taxon>
        <taxon>Porifera</taxon>
        <taxon>Demospongiae</taxon>
        <taxon>Heteroscleromorpha</taxon>
        <taxon>Tetractinellida</taxon>
        <taxon>Astrophorina</taxon>
        <taxon>Geodiidae</taxon>
        <taxon>Geodia</taxon>
    </lineage>
</organism>
<comment type="caution">
    <text evidence="7">The sequence shown here is derived from an EMBL/GenBank/DDBJ whole genome shotgun (WGS) entry which is preliminary data.</text>
</comment>
<evidence type="ECO:0000256" key="4">
    <source>
        <dbReference type="ARBA" id="ARBA00023136"/>
    </source>
</evidence>
<evidence type="ECO:0000256" key="3">
    <source>
        <dbReference type="ARBA" id="ARBA00022989"/>
    </source>
</evidence>
<keyword evidence="3 5" id="KW-1133">Transmembrane helix</keyword>
<keyword evidence="7" id="KW-0560">Oxidoreductase</keyword>